<dbReference type="InterPro" id="IPR036397">
    <property type="entry name" value="RNaseH_sf"/>
</dbReference>
<evidence type="ECO:0008006" key="4">
    <source>
        <dbReference type="Google" id="ProtNLM"/>
    </source>
</evidence>
<gene>
    <name evidence="2" type="ORF">VP01_1702g5</name>
</gene>
<feature type="region of interest" description="Disordered" evidence="1">
    <location>
        <begin position="1"/>
        <end position="29"/>
    </location>
</feature>
<keyword evidence="3" id="KW-1185">Reference proteome</keyword>
<organism evidence="2 3">
    <name type="scientific">Puccinia sorghi</name>
    <dbReference type="NCBI Taxonomy" id="27349"/>
    <lineage>
        <taxon>Eukaryota</taxon>
        <taxon>Fungi</taxon>
        <taxon>Dikarya</taxon>
        <taxon>Basidiomycota</taxon>
        <taxon>Pucciniomycotina</taxon>
        <taxon>Pucciniomycetes</taxon>
        <taxon>Pucciniales</taxon>
        <taxon>Pucciniaceae</taxon>
        <taxon>Puccinia</taxon>
    </lineage>
</organism>
<reference evidence="2 3" key="1">
    <citation type="submission" date="2015-08" db="EMBL/GenBank/DDBJ databases">
        <title>Next Generation Sequencing and Analysis of the Genome of Puccinia sorghi L Schw, the Causal Agent of Maize Common Rust.</title>
        <authorList>
            <person name="Rochi L."/>
            <person name="Burguener G."/>
            <person name="Darino M."/>
            <person name="Turjanski A."/>
            <person name="Kreff E."/>
            <person name="Dieguez M.J."/>
            <person name="Sacco F."/>
        </authorList>
    </citation>
    <scope>NUCLEOTIDE SEQUENCE [LARGE SCALE GENOMIC DNA]</scope>
    <source>
        <strain evidence="2 3">RO10H11247</strain>
    </source>
</reference>
<dbReference type="EMBL" id="LAVV01006507">
    <property type="protein sequence ID" value="KNZ59563.1"/>
    <property type="molecule type" value="Genomic_DNA"/>
</dbReference>
<comment type="caution">
    <text evidence="2">The sequence shown here is derived from an EMBL/GenBank/DDBJ whole genome shotgun (WGS) entry which is preliminary data.</text>
</comment>
<evidence type="ECO:0000256" key="1">
    <source>
        <dbReference type="SAM" id="MobiDB-lite"/>
    </source>
</evidence>
<name>A0A0L6VFM5_9BASI</name>
<dbReference type="AlphaFoldDB" id="A0A0L6VFM5"/>
<evidence type="ECO:0000313" key="3">
    <source>
        <dbReference type="Proteomes" id="UP000037035"/>
    </source>
</evidence>
<sequence length="117" mass="13218">MYTLPLKPKSTQHTSEKDSQLPSDDTILSSNTNSNSILVCDNANIHKTAQIRSICNITGIQFMMYLPPDCPELCFAVVQSKLRHTQMPTYSEEPVWDLNDLFNDFITPGFLLTHSVL</sequence>
<proteinExistence type="predicted"/>
<evidence type="ECO:0000313" key="2">
    <source>
        <dbReference type="EMBL" id="KNZ59563.1"/>
    </source>
</evidence>
<accession>A0A0L6VFM5</accession>
<dbReference type="Gene3D" id="3.30.420.10">
    <property type="entry name" value="Ribonuclease H-like superfamily/Ribonuclease H"/>
    <property type="match status" value="1"/>
</dbReference>
<protein>
    <recommendedName>
        <fullName evidence="4">Tc1-like transposase DDE domain-containing protein</fullName>
    </recommendedName>
</protein>
<dbReference type="GO" id="GO:0003676">
    <property type="term" value="F:nucleic acid binding"/>
    <property type="evidence" value="ECO:0007669"/>
    <property type="project" value="InterPro"/>
</dbReference>
<dbReference type="Proteomes" id="UP000037035">
    <property type="component" value="Unassembled WGS sequence"/>
</dbReference>
<dbReference type="VEuPathDB" id="FungiDB:VP01_1702g5"/>